<evidence type="ECO:0000313" key="2">
    <source>
        <dbReference type="EMBL" id="PJZ23895.1"/>
    </source>
</evidence>
<evidence type="ECO:0000313" key="3">
    <source>
        <dbReference type="Proteomes" id="UP000232196"/>
    </source>
</evidence>
<dbReference type="RefSeq" id="WP_100708306.1">
    <property type="nucleotide sequence ID" value="NZ_NPDL01000020.1"/>
</dbReference>
<reference evidence="2 3" key="1">
    <citation type="submission" date="2017-07" db="EMBL/GenBank/DDBJ databases">
        <title>Leptospira spp. isolated from tropical soils.</title>
        <authorList>
            <person name="Thibeaux R."/>
            <person name="Iraola G."/>
            <person name="Ferres I."/>
            <person name="Bierque E."/>
            <person name="Girault D."/>
            <person name="Soupe-Gilbert M.-E."/>
            <person name="Picardeau M."/>
            <person name="Goarant C."/>
        </authorList>
    </citation>
    <scope>NUCLEOTIDE SEQUENCE [LARGE SCALE GENOMIC DNA]</scope>
    <source>
        <strain evidence="2 3">MCA1-C-A1</strain>
    </source>
</reference>
<protein>
    <submittedName>
        <fullName evidence="2">Uncharacterized protein</fullName>
    </submittedName>
</protein>
<keyword evidence="1" id="KW-0812">Transmembrane</keyword>
<feature type="transmembrane region" description="Helical" evidence="1">
    <location>
        <begin position="12"/>
        <end position="32"/>
    </location>
</feature>
<dbReference type="EMBL" id="NPDN01000018">
    <property type="protein sequence ID" value="PJZ23895.1"/>
    <property type="molecule type" value="Genomic_DNA"/>
</dbReference>
<dbReference type="OrthoDB" id="9946490at2"/>
<feature type="transmembrane region" description="Helical" evidence="1">
    <location>
        <begin position="52"/>
        <end position="73"/>
    </location>
</feature>
<keyword evidence="1" id="KW-0472">Membrane</keyword>
<organism evidence="2 3">
    <name type="scientific">Leptospira hartskeerlii</name>
    <dbReference type="NCBI Taxonomy" id="2023177"/>
    <lineage>
        <taxon>Bacteria</taxon>
        <taxon>Pseudomonadati</taxon>
        <taxon>Spirochaetota</taxon>
        <taxon>Spirochaetia</taxon>
        <taxon>Leptospirales</taxon>
        <taxon>Leptospiraceae</taxon>
        <taxon>Leptospira</taxon>
    </lineage>
</organism>
<keyword evidence="3" id="KW-1185">Reference proteome</keyword>
<gene>
    <name evidence="2" type="ORF">CH357_18795</name>
</gene>
<accession>A0A2M9X8B1</accession>
<evidence type="ECO:0000256" key="1">
    <source>
        <dbReference type="SAM" id="Phobius"/>
    </source>
</evidence>
<name>A0A2M9X8B1_9LEPT</name>
<dbReference type="AlphaFoldDB" id="A0A2M9X8B1"/>
<comment type="caution">
    <text evidence="2">The sequence shown here is derived from an EMBL/GenBank/DDBJ whole genome shotgun (WGS) entry which is preliminary data.</text>
</comment>
<dbReference type="Proteomes" id="UP000232196">
    <property type="component" value="Unassembled WGS sequence"/>
</dbReference>
<sequence>MIKWLLSHFAGAAIRFVFGAIFGAVCVIYSFSPAEWLASIIVSPPPTWIVHPYFRISILLVGIIAIGLSIFFLKKSKISAKELIVSTKADAEITKKREYTPDAEMRAAIDEIYTALDEAESVYDRGCTLANSWRSSLLQREAYAYSDDLKSYRSSVSDSIVKVADLCGKKYDRFIEINKFRNNNFSFQKDVSEPLSILIDKLDKQNAIIDEGILDLLSPYLEDFQISVRKFGEWARASKALFRNMRNQC</sequence>
<keyword evidence="1" id="KW-1133">Transmembrane helix</keyword>
<proteinExistence type="predicted"/>